<evidence type="ECO:0000313" key="1">
    <source>
        <dbReference type="Proteomes" id="UP000095287"/>
    </source>
</evidence>
<name>A0A1I7Y473_9BILA</name>
<dbReference type="WBParaSite" id="L893_g12307.t1">
    <property type="protein sequence ID" value="L893_g12307.t1"/>
    <property type="gene ID" value="L893_g12307"/>
</dbReference>
<keyword evidence="1" id="KW-1185">Reference proteome</keyword>
<sequence length="131" mass="15127">MPISLTTHRSASPAFLTFVCFAPRPIHLKIKSRYDIDRKFPRKDNNPSCPCPFIIIHIRTVPFRREALRVQEVWNVLRGQEEHGRTRVPRAPEAEADDLSVAWLRRQVLAEGPIPRALQALPQPHPRARLD</sequence>
<evidence type="ECO:0000313" key="2">
    <source>
        <dbReference type="WBParaSite" id="L893_g12307.t1"/>
    </source>
</evidence>
<dbReference type="Proteomes" id="UP000095287">
    <property type="component" value="Unplaced"/>
</dbReference>
<accession>A0A1I7Y473</accession>
<protein>
    <submittedName>
        <fullName evidence="2">Autophagy-related protein</fullName>
    </submittedName>
</protein>
<dbReference type="AlphaFoldDB" id="A0A1I7Y473"/>
<proteinExistence type="predicted"/>
<reference evidence="2" key="1">
    <citation type="submission" date="2016-11" db="UniProtKB">
        <authorList>
            <consortium name="WormBaseParasite"/>
        </authorList>
    </citation>
    <scope>IDENTIFICATION</scope>
</reference>
<organism evidence="1 2">
    <name type="scientific">Steinernema glaseri</name>
    <dbReference type="NCBI Taxonomy" id="37863"/>
    <lineage>
        <taxon>Eukaryota</taxon>
        <taxon>Metazoa</taxon>
        <taxon>Ecdysozoa</taxon>
        <taxon>Nematoda</taxon>
        <taxon>Chromadorea</taxon>
        <taxon>Rhabditida</taxon>
        <taxon>Tylenchina</taxon>
        <taxon>Panagrolaimomorpha</taxon>
        <taxon>Strongyloidoidea</taxon>
        <taxon>Steinernematidae</taxon>
        <taxon>Steinernema</taxon>
    </lineage>
</organism>